<name>A0ABR3S689_9PLEO</name>
<feature type="transmembrane region" description="Helical" evidence="8">
    <location>
        <begin position="331"/>
        <end position="354"/>
    </location>
</feature>
<protein>
    <recommendedName>
        <fullName evidence="9">Major facilitator superfamily (MFS) profile domain-containing protein</fullName>
    </recommendedName>
</protein>
<keyword evidence="3 7" id="KW-0813">Transport</keyword>
<evidence type="ECO:0000256" key="6">
    <source>
        <dbReference type="ARBA" id="ARBA00023136"/>
    </source>
</evidence>
<organism evidence="10 11">
    <name type="scientific">Paraconiothyrium brasiliense</name>
    <dbReference type="NCBI Taxonomy" id="300254"/>
    <lineage>
        <taxon>Eukaryota</taxon>
        <taxon>Fungi</taxon>
        <taxon>Dikarya</taxon>
        <taxon>Ascomycota</taxon>
        <taxon>Pezizomycotina</taxon>
        <taxon>Dothideomycetes</taxon>
        <taxon>Pleosporomycetidae</taxon>
        <taxon>Pleosporales</taxon>
        <taxon>Massarineae</taxon>
        <taxon>Didymosphaeriaceae</taxon>
        <taxon>Paraconiothyrium</taxon>
    </lineage>
</organism>
<comment type="subcellular location">
    <subcellularLocation>
        <location evidence="1">Membrane</location>
        <topology evidence="1">Multi-pass membrane protein</topology>
    </subcellularLocation>
</comment>
<dbReference type="InterPro" id="IPR050360">
    <property type="entry name" value="MFS_Sugar_Transporters"/>
</dbReference>
<proteinExistence type="inferred from homology"/>
<dbReference type="EMBL" id="JAKJXO020000001">
    <property type="protein sequence ID" value="KAL1612203.1"/>
    <property type="molecule type" value="Genomic_DNA"/>
</dbReference>
<dbReference type="PANTHER" id="PTHR48022:SF3">
    <property type="entry name" value="HEXOSE TRANSPORTER PROTEIN (AFU_ORTHOLOGUE AFUA_8G04480)-RELATED"/>
    <property type="match status" value="1"/>
</dbReference>
<dbReference type="PROSITE" id="PS50850">
    <property type="entry name" value="MFS"/>
    <property type="match status" value="1"/>
</dbReference>
<dbReference type="PANTHER" id="PTHR48022">
    <property type="entry name" value="PLASTIDIC GLUCOSE TRANSPORTER 4"/>
    <property type="match status" value="1"/>
</dbReference>
<evidence type="ECO:0000313" key="10">
    <source>
        <dbReference type="EMBL" id="KAL1612203.1"/>
    </source>
</evidence>
<feature type="transmembrane region" description="Helical" evidence="8">
    <location>
        <begin position="87"/>
        <end position="105"/>
    </location>
</feature>
<dbReference type="NCBIfam" id="TIGR00879">
    <property type="entry name" value="SP"/>
    <property type="match status" value="1"/>
</dbReference>
<dbReference type="InterPro" id="IPR005829">
    <property type="entry name" value="Sugar_transporter_CS"/>
</dbReference>
<keyword evidence="6 8" id="KW-0472">Membrane</keyword>
<dbReference type="InterPro" id="IPR003663">
    <property type="entry name" value="Sugar/inositol_transpt"/>
</dbReference>
<evidence type="ECO:0000256" key="3">
    <source>
        <dbReference type="ARBA" id="ARBA00022448"/>
    </source>
</evidence>
<keyword evidence="11" id="KW-1185">Reference proteome</keyword>
<dbReference type="PRINTS" id="PR00171">
    <property type="entry name" value="SUGRTRNSPORT"/>
</dbReference>
<evidence type="ECO:0000259" key="9">
    <source>
        <dbReference type="PROSITE" id="PS50850"/>
    </source>
</evidence>
<feature type="transmembrane region" description="Helical" evidence="8">
    <location>
        <begin position="65"/>
        <end position="81"/>
    </location>
</feature>
<dbReference type="Pfam" id="PF00083">
    <property type="entry name" value="Sugar_tr"/>
    <property type="match status" value="2"/>
</dbReference>
<evidence type="ECO:0000313" key="11">
    <source>
        <dbReference type="Proteomes" id="UP001521785"/>
    </source>
</evidence>
<reference evidence="10 11" key="1">
    <citation type="submission" date="2024-02" db="EMBL/GenBank/DDBJ databases">
        <title>De novo assembly and annotation of 12 fungi associated with fruit tree decline syndrome in Ontario, Canada.</title>
        <authorList>
            <person name="Sulman M."/>
            <person name="Ellouze W."/>
            <person name="Ilyukhin E."/>
        </authorList>
    </citation>
    <scope>NUCLEOTIDE SEQUENCE [LARGE SCALE GENOMIC DNA]</scope>
    <source>
        <strain evidence="10 11">M42-189</strain>
    </source>
</reference>
<feature type="transmembrane region" description="Helical" evidence="8">
    <location>
        <begin position="430"/>
        <end position="449"/>
    </location>
</feature>
<evidence type="ECO:0000256" key="5">
    <source>
        <dbReference type="ARBA" id="ARBA00022989"/>
    </source>
</evidence>
<dbReference type="SUPFAM" id="SSF103473">
    <property type="entry name" value="MFS general substrate transporter"/>
    <property type="match status" value="1"/>
</dbReference>
<evidence type="ECO:0000256" key="8">
    <source>
        <dbReference type="SAM" id="Phobius"/>
    </source>
</evidence>
<dbReference type="Proteomes" id="UP001521785">
    <property type="component" value="Unassembled WGS sequence"/>
</dbReference>
<feature type="transmembrane region" description="Helical" evidence="8">
    <location>
        <begin position="401"/>
        <end position="418"/>
    </location>
</feature>
<sequence>MVSDQTFGPAVRNVVDTYIIVRLSRIRWRDDEWSTNRLMNAIYPVGKVIGLLPCTFLADRFGRKVPLTIGLFICITGAALQGASQNVGMFIAARCILGFGTSFLVQPSPILITELAFPTHRGKATATYNTFFYFGAILAAWFTYGTFPIKSTWSWRIPSLLQGALPVIQLAFVWFVPESPRWLVAHGKQGEARRILAKYHAAGDEDSPLVAYELQEIEENIRIETEVQGETSWMDLVRSAPNRKRTLIAVIVGFFAQWNGAGELCVGQRQFSAYKLDTGVVSYYLTLVLNTIGITETADQALINGLLQIFNWITAVGAGAMMVDRAGRRPLFLTSVAGMAVSYAIWTALTSTFIKSHDADAGRAVVAFIFIYYFFYNIAWSPLLLAYPVEIFPYSLRGKGVSVSLSCTFIGLIIGQFVNPIAMTAIGWKYYIVFCCILVVLFGVIYVLFPETKGRTLEQIAEVFDGKNHKAGMTEVGLKEVDDNEKMEHVRVEEKV</sequence>
<feature type="transmembrane region" description="Helical" evidence="8">
    <location>
        <begin position="366"/>
        <end position="389"/>
    </location>
</feature>
<dbReference type="InterPro" id="IPR020846">
    <property type="entry name" value="MFS_dom"/>
</dbReference>
<evidence type="ECO:0000256" key="7">
    <source>
        <dbReference type="RuleBase" id="RU003346"/>
    </source>
</evidence>
<dbReference type="Gene3D" id="1.20.1250.20">
    <property type="entry name" value="MFS general substrate transporter like domains"/>
    <property type="match status" value="1"/>
</dbReference>
<keyword evidence="4 8" id="KW-0812">Transmembrane</keyword>
<dbReference type="InterPro" id="IPR005828">
    <property type="entry name" value="MFS_sugar_transport-like"/>
</dbReference>
<feature type="transmembrane region" description="Helical" evidence="8">
    <location>
        <begin position="126"/>
        <end position="147"/>
    </location>
</feature>
<keyword evidence="5 8" id="KW-1133">Transmembrane helix</keyword>
<evidence type="ECO:0000256" key="1">
    <source>
        <dbReference type="ARBA" id="ARBA00004141"/>
    </source>
</evidence>
<comment type="similarity">
    <text evidence="2 7">Belongs to the major facilitator superfamily. Sugar transporter (TC 2.A.1.1) family.</text>
</comment>
<dbReference type="PROSITE" id="PS00216">
    <property type="entry name" value="SUGAR_TRANSPORT_1"/>
    <property type="match status" value="1"/>
</dbReference>
<evidence type="ECO:0000256" key="2">
    <source>
        <dbReference type="ARBA" id="ARBA00010992"/>
    </source>
</evidence>
<feature type="domain" description="Major facilitator superfamily (MFS) profile" evidence="9">
    <location>
        <begin position="1"/>
        <end position="453"/>
    </location>
</feature>
<accession>A0ABR3S689</accession>
<gene>
    <name evidence="10" type="ORF">SLS60_000427</name>
</gene>
<dbReference type="InterPro" id="IPR036259">
    <property type="entry name" value="MFS_trans_sf"/>
</dbReference>
<comment type="caution">
    <text evidence="10">The sequence shown here is derived from an EMBL/GenBank/DDBJ whole genome shotgun (WGS) entry which is preliminary data.</text>
</comment>
<evidence type="ECO:0000256" key="4">
    <source>
        <dbReference type="ARBA" id="ARBA00022692"/>
    </source>
</evidence>